<dbReference type="SFLD" id="SFLDG00002">
    <property type="entry name" value="C1.7:_P-type_atpase_like"/>
    <property type="match status" value="1"/>
</dbReference>
<dbReference type="Gene3D" id="3.30.70.100">
    <property type="match status" value="1"/>
</dbReference>
<dbReference type="InterPro" id="IPR008250">
    <property type="entry name" value="ATPase_P-typ_transduc_dom_A_sf"/>
</dbReference>
<sequence>MSDLELTKRTYRVSGMTCATCARMLQKGLSKVQGVSFVSVDLATETALVICGKEVSEEALLAAAERAGYPMVPFSEAPDSRENQRYRASVMNLAIAAVLSTPVWFNMAYHMFLHRHAPLGPLVEAVLAFLAVFAGGRSIFRSAWIALSHRHANMDVLIGIGAAAGSFTGFLNVVSPEVPSFAAVGTMMVVLHLTGRFIESRLRDRALKKVRSLMDMKPRMARVLEEGREELVPEEFLKVGQVVRVLPGERIPVDGLIIDGVSSVDESFITGESDLPTRGAGDPVVSGSLNLTGPLIIRADKVGDESFVSRMLQMVRESQGARTPIQALADRITMYFVPVVISLAVLSGVLWLAMEGPMEFIRGFVLSSLGLNITRTAWPWLYASMATLVIACPCALGLATPMALAVAAGEASSCGVLIRDGEAFQELKSVGAVVLDKTGTLTMGRPAVVRCHLPDWALGSLLSIESSSSHPIAKAVVAHISSSFAVERVEVDDLREVPGEGIFGVIAGEDWFVGRPSDSKWTSWAQDGLTVVEVRKGGEVLGALGLRDPLREDSLEALRALKERGVEVIMATGDSEEVAMRVAKETGIGSWRGRMKPEDKLALVHSLQSKGLKVAMVGDGINDAASLKGANVGIAMGSGLDLAIDSADLVLVRPGLSGVVRAFDISRGLSRVIAQNLAGAFGYNLVFIPLAMLGVMHPMLAELAMLCSSITVIINSLRIRSRE</sequence>
<dbReference type="Pfam" id="PF00403">
    <property type="entry name" value="HMA"/>
    <property type="match status" value="1"/>
</dbReference>
<dbReference type="Proteomes" id="UP000005730">
    <property type="component" value="Chromosome"/>
</dbReference>
<dbReference type="InterPro" id="IPR059000">
    <property type="entry name" value="ATPase_P-type_domA"/>
</dbReference>
<reference evidence="13 14" key="1">
    <citation type="submission" date="2011-10" db="EMBL/GenBank/DDBJ databases">
        <title>The Noncontiguous Finished genome of Thermanaerovibrio velox DSM 12556.</title>
        <authorList>
            <consortium name="US DOE Joint Genome Institute (JGI-PGF)"/>
            <person name="Lucas S."/>
            <person name="Copeland A."/>
            <person name="Lapidus A."/>
            <person name="Glavina del Rio T."/>
            <person name="Dalin E."/>
            <person name="Tice H."/>
            <person name="Bruce D."/>
            <person name="Goodwin L."/>
            <person name="Pitluck S."/>
            <person name="Peters L."/>
            <person name="Mikhailova N."/>
            <person name="Teshima H."/>
            <person name="Kyrpides N."/>
            <person name="Mavromatis K."/>
            <person name="Ivanova N."/>
            <person name="Markowitz V."/>
            <person name="Cheng J.-F."/>
            <person name="Hugenholtz P."/>
            <person name="Woyke T."/>
            <person name="Wu D."/>
            <person name="Spring S."/>
            <person name="Brambilla E.-M."/>
            <person name="Klenk H.-P."/>
            <person name="Eisen J.A."/>
        </authorList>
    </citation>
    <scope>NUCLEOTIDE SEQUENCE [LARGE SCALE GENOMIC DNA]</scope>
    <source>
        <strain evidence="13 14">DSM 12556</strain>
    </source>
</reference>
<keyword evidence="4 11" id="KW-0812">Transmembrane</keyword>
<evidence type="ECO:0000256" key="7">
    <source>
        <dbReference type="ARBA" id="ARBA00022840"/>
    </source>
</evidence>
<dbReference type="GO" id="GO:0005507">
    <property type="term" value="F:copper ion binding"/>
    <property type="evidence" value="ECO:0007669"/>
    <property type="project" value="TreeGrafter"/>
</dbReference>
<keyword evidence="5 11" id="KW-0479">Metal-binding</keyword>
<feature type="transmembrane region" description="Helical" evidence="11">
    <location>
        <begin position="380"/>
        <end position="399"/>
    </location>
</feature>
<keyword evidence="8" id="KW-1278">Translocase</keyword>
<accession>H0USM3</accession>
<evidence type="ECO:0000256" key="2">
    <source>
        <dbReference type="ARBA" id="ARBA00006024"/>
    </source>
</evidence>
<comment type="subcellular location">
    <subcellularLocation>
        <location evidence="1">Cell membrane</location>
        <topology evidence="1">Multi-pass membrane protein</topology>
    </subcellularLocation>
</comment>
<dbReference type="PROSITE" id="PS01047">
    <property type="entry name" value="HMA_1"/>
    <property type="match status" value="1"/>
</dbReference>
<dbReference type="GO" id="GO:0005524">
    <property type="term" value="F:ATP binding"/>
    <property type="evidence" value="ECO:0007669"/>
    <property type="project" value="UniProtKB-UniRule"/>
</dbReference>
<evidence type="ECO:0000256" key="9">
    <source>
        <dbReference type="ARBA" id="ARBA00022989"/>
    </source>
</evidence>
<keyword evidence="10 11" id="KW-0472">Membrane</keyword>
<dbReference type="Gene3D" id="3.40.50.1000">
    <property type="entry name" value="HAD superfamily/HAD-like"/>
    <property type="match status" value="1"/>
</dbReference>
<protein>
    <submittedName>
        <fullName evidence="13">Heavy metal translocating P-type ATPase</fullName>
    </submittedName>
</protein>
<keyword evidence="9 11" id="KW-1133">Transmembrane helix</keyword>
<dbReference type="GO" id="GO:0005886">
    <property type="term" value="C:plasma membrane"/>
    <property type="evidence" value="ECO:0007669"/>
    <property type="project" value="UniProtKB-SubCell"/>
</dbReference>
<dbReference type="InterPro" id="IPR027256">
    <property type="entry name" value="P-typ_ATPase_IB"/>
</dbReference>
<dbReference type="PANTHER" id="PTHR43520:SF8">
    <property type="entry name" value="P-TYPE CU(+) TRANSPORTER"/>
    <property type="match status" value="1"/>
</dbReference>
<dbReference type="InterPro" id="IPR006121">
    <property type="entry name" value="HMA_dom"/>
</dbReference>
<keyword evidence="14" id="KW-1185">Reference proteome</keyword>
<evidence type="ECO:0000256" key="10">
    <source>
        <dbReference type="ARBA" id="ARBA00023136"/>
    </source>
</evidence>
<dbReference type="InterPro" id="IPR023298">
    <property type="entry name" value="ATPase_P-typ_TM_dom_sf"/>
</dbReference>
<evidence type="ECO:0000256" key="5">
    <source>
        <dbReference type="ARBA" id="ARBA00022723"/>
    </source>
</evidence>
<evidence type="ECO:0000313" key="13">
    <source>
        <dbReference type="EMBL" id="EHM10312.1"/>
    </source>
</evidence>
<dbReference type="RefSeq" id="WP_006583806.1">
    <property type="nucleotide sequence ID" value="NZ_CM001377.1"/>
</dbReference>
<dbReference type="Pfam" id="PF00122">
    <property type="entry name" value="E1-E2_ATPase"/>
    <property type="match status" value="1"/>
</dbReference>
<proteinExistence type="inferred from homology"/>
<dbReference type="AlphaFoldDB" id="H0USM3"/>
<dbReference type="STRING" id="926567.TheveDRAFT_1188"/>
<dbReference type="eggNOG" id="COG2217">
    <property type="taxonomic scope" value="Bacteria"/>
</dbReference>
<dbReference type="InterPro" id="IPR044492">
    <property type="entry name" value="P_typ_ATPase_HD_dom"/>
</dbReference>
<feature type="transmembrane region" description="Helical" evidence="11">
    <location>
        <begin position="180"/>
        <end position="198"/>
    </location>
</feature>
<dbReference type="SFLD" id="SFLDF00027">
    <property type="entry name" value="p-type_atpase"/>
    <property type="match status" value="1"/>
</dbReference>
<keyword evidence="3 11" id="KW-1003">Cell membrane</keyword>
<dbReference type="InterPro" id="IPR018303">
    <property type="entry name" value="ATPase_P-typ_P_site"/>
</dbReference>
<feature type="transmembrane region" description="Helical" evidence="11">
    <location>
        <begin position="119"/>
        <end position="140"/>
    </location>
</feature>
<feature type="transmembrane region" description="Helical" evidence="11">
    <location>
        <begin position="152"/>
        <end position="174"/>
    </location>
</feature>
<dbReference type="EMBL" id="CM001377">
    <property type="protein sequence ID" value="EHM10312.1"/>
    <property type="molecule type" value="Genomic_DNA"/>
</dbReference>
<dbReference type="HOGENOM" id="CLU_001771_11_2_0"/>
<dbReference type="GO" id="GO:0043682">
    <property type="term" value="F:P-type divalent copper transporter activity"/>
    <property type="evidence" value="ECO:0007669"/>
    <property type="project" value="TreeGrafter"/>
</dbReference>
<dbReference type="GO" id="GO:0055070">
    <property type="term" value="P:copper ion homeostasis"/>
    <property type="evidence" value="ECO:0007669"/>
    <property type="project" value="TreeGrafter"/>
</dbReference>
<dbReference type="CDD" id="cd00371">
    <property type="entry name" value="HMA"/>
    <property type="match status" value="1"/>
</dbReference>
<dbReference type="FunFam" id="2.70.150.10:FF:000020">
    <property type="entry name" value="Copper-exporting P-type ATPase A"/>
    <property type="match status" value="1"/>
</dbReference>
<evidence type="ECO:0000313" key="14">
    <source>
        <dbReference type="Proteomes" id="UP000005730"/>
    </source>
</evidence>
<dbReference type="InterPro" id="IPR017969">
    <property type="entry name" value="Heavy-metal-associated_CS"/>
</dbReference>
<keyword evidence="6 11" id="KW-0547">Nucleotide-binding</keyword>
<name>H0USM3_9BACT</name>
<evidence type="ECO:0000256" key="11">
    <source>
        <dbReference type="RuleBase" id="RU362081"/>
    </source>
</evidence>
<dbReference type="SUPFAM" id="SSF56784">
    <property type="entry name" value="HAD-like"/>
    <property type="match status" value="1"/>
</dbReference>
<dbReference type="Pfam" id="PF00702">
    <property type="entry name" value="Hydrolase"/>
    <property type="match status" value="1"/>
</dbReference>
<dbReference type="PRINTS" id="PR00119">
    <property type="entry name" value="CATATPASE"/>
</dbReference>
<evidence type="ECO:0000256" key="6">
    <source>
        <dbReference type="ARBA" id="ARBA00022741"/>
    </source>
</evidence>
<dbReference type="GO" id="GO:0016887">
    <property type="term" value="F:ATP hydrolysis activity"/>
    <property type="evidence" value="ECO:0007669"/>
    <property type="project" value="InterPro"/>
</dbReference>
<dbReference type="PANTHER" id="PTHR43520">
    <property type="entry name" value="ATP7, ISOFORM B"/>
    <property type="match status" value="1"/>
</dbReference>
<evidence type="ECO:0000259" key="12">
    <source>
        <dbReference type="PROSITE" id="PS50846"/>
    </source>
</evidence>
<evidence type="ECO:0000256" key="1">
    <source>
        <dbReference type="ARBA" id="ARBA00004651"/>
    </source>
</evidence>
<dbReference type="Gene3D" id="2.70.150.10">
    <property type="entry name" value="Calcium-transporting ATPase, cytoplasmic transduction domain A"/>
    <property type="match status" value="1"/>
</dbReference>
<dbReference type="PROSITE" id="PS50846">
    <property type="entry name" value="HMA_2"/>
    <property type="match status" value="1"/>
</dbReference>
<dbReference type="InterPro" id="IPR036412">
    <property type="entry name" value="HAD-like_sf"/>
</dbReference>
<dbReference type="SUPFAM" id="SSF81665">
    <property type="entry name" value="Calcium ATPase, transmembrane domain M"/>
    <property type="match status" value="1"/>
</dbReference>
<dbReference type="InterPro" id="IPR036163">
    <property type="entry name" value="HMA_dom_sf"/>
</dbReference>
<dbReference type="SUPFAM" id="SSF55008">
    <property type="entry name" value="HMA, heavy metal-associated domain"/>
    <property type="match status" value="1"/>
</dbReference>
<dbReference type="NCBIfam" id="TIGR01494">
    <property type="entry name" value="ATPase_P-type"/>
    <property type="match status" value="2"/>
</dbReference>
<keyword evidence="7 11" id="KW-0067">ATP-binding</keyword>
<gene>
    <name evidence="13" type="ORF">TheveDRAFT_1188</name>
</gene>
<comment type="similarity">
    <text evidence="2 11">Belongs to the cation transport ATPase (P-type) (TC 3.A.3) family. Type IB subfamily.</text>
</comment>
<evidence type="ECO:0000256" key="4">
    <source>
        <dbReference type="ARBA" id="ARBA00022692"/>
    </source>
</evidence>
<feature type="transmembrane region" description="Helical" evidence="11">
    <location>
        <begin position="673"/>
        <end position="693"/>
    </location>
</feature>
<dbReference type="InterPro" id="IPR023214">
    <property type="entry name" value="HAD_sf"/>
</dbReference>
<dbReference type="PROSITE" id="PS00154">
    <property type="entry name" value="ATPASE_E1_E2"/>
    <property type="match status" value="1"/>
</dbReference>
<evidence type="ECO:0000256" key="8">
    <source>
        <dbReference type="ARBA" id="ARBA00022967"/>
    </source>
</evidence>
<dbReference type="NCBIfam" id="TIGR01525">
    <property type="entry name" value="ATPase-IB_hvy"/>
    <property type="match status" value="1"/>
</dbReference>
<feature type="transmembrane region" description="Helical" evidence="11">
    <location>
        <begin position="90"/>
        <end position="113"/>
    </location>
</feature>
<dbReference type="InterPro" id="IPR001757">
    <property type="entry name" value="P_typ_ATPase"/>
</dbReference>
<dbReference type="SFLD" id="SFLDS00003">
    <property type="entry name" value="Haloacid_Dehalogenase"/>
    <property type="match status" value="1"/>
</dbReference>
<evidence type="ECO:0000256" key="3">
    <source>
        <dbReference type="ARBA" id="ARBA00022475"/>
    </source>
</evidence>
<dbReference type="SUPFAM" id="SSF81653">
    <property type="entry name" value="Calcium ATPase, transduction domain A"/>
    <property type="match status" value="1"/>
</dbReference>
<feature type="transmembrane region" description="Helical" evidence="11">
    <location>
        <begin position="332"/>
        <end position="354"/>
    </location>
</feature>
<feature type="domain" description="HMA" evidence="12">
    <location>
        <begin position="7"/>
        <end position="72"/>
    </location>
</feature>
<dbReference type="Gene3D" id="3.40.1110.10">
    <property type="entry name" value="Calcium-transporting ATPase, cytoplasmic domain N"/>
    <property type="match status" value="1"/>
</dbReference>
<organism evidence="13 14">
    <name type="scientific">Thermanaerovibrio velox DSM 12556</name>
    <dbReference type="NCBI Taxonomy" id="926567"/>
    <lineage>
        <taxon>Bacteria</taxon>
        <taxon>Thermotogati</taxon>
        <taxon>Synergistota</taxon>
        <taxon>Synergistia</taxon>
        <taxon>Synergistales</taxon>
        <taxon>Synergistaceae</taxon>
        <taxon>Thermanaerovibrio</taxon>
    </lineage>
</organism>
<dbReference type="InterPro" id="IPR023299">
    <property type="entry name" value="ATPase_P-typ_cyto_dom_N"/>
</dbReference>
<dbReference type="PRINTS" id="PR00120">
    <property type="entry name" value="HATPASE"/>
</dbReference>
<feature type="transmembrane region" description="Helical" evidence="11">
    <location>
        <begin position="699"/>
        <end position="717"/>
    </location>
</feature>